<dbReference type="AlphaFoldDB" id="A0AAV0W6I9"/>
<evidence type="ECO:0000256" key="1">
    <source>
        <dbReference type="SAM" id="MobiDB-lite"/>
    </source>
</evidence>
<feature type="region of interest" description="Disordered" evidence="1">
    <location>
        <begin position="25"/>
        <end position="44"/>
    </location>
</feature>
<sequence>MPNVGVQTAPADDAFHVELPSAATTYSPPAADDSAQMGSADPSNGSAEMFVDNSCCAGLKFLCYISLVNMARMSSSRAQGGDVVRLFASDSSPKQVRPVRADGQACGLTDPMLLDAEHCGAVLVRGHTGRPVKTVHAASLRQDPVMKSASLIERNW</sequence>
<name>A0AAV0W6I9_9HEMI</name>
<comment type="caution">
    <text evidence="2">The sequence shown here is derived from an EMBL/GenBank/DDBJ whole genome shotgun (WGS) entry which is preliminary data.</text>
</comment>
<dbReference type="EMBL" id="CARXXK010000001">
    <property type="protein sequence ID" value="CAI6351388.1"/>
    <property type="molecule type" value="Genomic_DNA"/>
</dbReference>
<evidence type="ECO:0000313" key="3">
    <source>
        <dbReference type="Proteomes" id="UP001160148"/>
    </source>
</evidence>
<proteinExistence type="predicted"/>
<gene>
    <name evidence="2" type="ORF">MEUPH1_LOCUS7739</name>
</gene>
<reference evidence="2 3" key="1">
    <citation type="submission" date="2023-01" db="EMBL/GenBank/DDBJ databases">
        <authorList>
            <person name="Whitehead M."/>
        </authorList>
    </citation>
    <scope>NUCLEOTIDE SEQUENCE [LARGE SCALE GENOMIC DNA]</scope>
</reference>
<organism evidence="2 3">
    <name type="scientific">Macrosiphum euphorbiae</name>
    <name type="common">potato aphid</name>
    <dbReference type="NCBI Taxonomy" id="13131"/>
    <lineage>
        <taxon>Eukaryota</taxon>
        <taxon>Metazoa</taxon>
        <taxon>Ecdysozoa</taxon>
        <taxon>Arthropoda</taxon>
        <taxon>Hexapoda</taxon>
        <taxon>Insecta</taxon>
        <taxon>Pterygota</taxon>
        <taxon>Neoptera</taxon>
        <taxon>Paraneoptera</taxon>
        <taxon>Hemiptera</taxon>
        <taxon>Sternorrhyncha</taxon>
        <taxon>Aphidomorpha</taxon>
        <taxon>Aphidoidea</taxon>
        <taxon>Aphididae</taxon>
        <taxon>Macrosiphini</taxon>
        <taxon>Macrosiphum</taxon>
    </lineage>
</organism>
<evidence type="ECO:0000313" key="2">
    <source>
        <dbReference type="EMBL" id="CAI6351388.1"/>
    </source>
</evidence>
<dbReference type="Proteomes" id="UP001160148">
    <property type="component" value="Unassembled WGS sequence"/>
</dbReference>
<protein>
    <submittedName>
        <fullName evidence="2">Uncharacterized protein</fullName>
    </submittedName>
</protein>
<accession>A0AAV0W6I9</accession>
<keyword evidence="3" id="KW-1185">Reference proteome</keyword>